<evidence type="ECO:0000259" key="1">
    <source>
        <dbReference type="Pfam" id="PF14392"/>
    </source>
</evidence>
<sequence length="315" mass="36063">MKKVEECEGDDWGGFRWTPFWIQIHRLPLHAMNEDTRLFLDITTPVRRGANARVGSRGNVVWANFRYEKMLDFCFGCGHICHIAKECLMEESREIVVNNKFPFRNWLKELFFVKLFDRQECQKGPEGSFPGRVCVTETPTTFEKGPLFPNSKDDTIDVADLGDIGEVLSESIMGGKGLNKVRFPITLGHTNRAKAQVQYVHVTLNKSQNNPPTGSNGPPTPVQPIVLEGSLDNNTITVYFAYAMGKRKTSTLERENVGKYLPDIKERLKCSQLFHTELRFKKCPTVKEEWELLQKHRKVLTEETNLVSPAKHYES</sequence>
<accession>A0A2P5AWE3</accession>
<dbReference type="OrthoDB" id="1707487at2759"/>
<feature type="non-terminal residue" evidence="2">
    <location>
        <position position="315"/>
    </location>
</feature>
<evidence type="ECO:0000313" key="3">
    <source>
        <dbReference type="Proteomes" id="UP000237105"/>
    </source>
</evidence>
<protein>
    <submittedName>
        <fullName evidence="2">Zinc knuckle CX2CX4HX4C</fullName>
    </submittedName>
</protein>
<name>A0A2P5AWE3_PARAD</name>
<gene>
    <name evidence="2" type="ORF">PanWU01x14_294240</name>
</gene>
<keyword evidence="3" id="KW-1185">Reference proteome</keyword>
<dbReference type="STRING" id="3476.A0A2P5AWE3"/>
<organism evidence="2 3">
    <name type="scientific">Parasponia andersonii</name>
    <name type="common">Sponia andersonii</name>
    <dbReference type="NCBI Taxonomy" id="3476"/>
    <lineage>
        <taxon>Eukaryota</taxon>
        <taxon>Viridiplantae</taxon>
        <taxon>Streptophyta</taxon>
        <taxon>Embryophyta</taxon>
        <taxon>Tracheophyta</taxon>
        <taxon>Spermatophyta</taxon>
        <taxon>Magnoliopsida</taxon>
        <taxon>eudicotyledons</taxon>
        <taxon>Gunneridae</taxon>
        <taxon>Pentapetalae</taxon>
        <taxon>rosids</taxon>
        <taxon>fabids</taxon>
        <taxon>Rosales</taxon>
        <taxon>Cannabaceae</taxon>
        <taxon>Parasponia</taxon>
    </lineage>
</organism>
<proteinExistence type="predicted"/>
<reference evidence="3" key="1">
    <citation type="submission" date="2016-06" db="EMBL/GenBank/DDBJ databases">
        <title>Parallel loss of symbiosis genes in relatives of nitrogen-fixing non-legume Parasponia.</title>
        <authorList>
            <person name="Van Velzen R."/>
            <person name="Holmer R."/>
            <person name="Bu F."/>
            <person name="Rutten L."/>
            <person name="Van Zeijl A."/>
            <person name="Liu W."/>
            <person name="Santuari L."/>
            <person name="Cao Q."/>
            <person name="Sharma T."/>
            <person name="Shen D."/>
            <person name="Roswanjaya Y."/>
            <person name="Wardhani T."/>
            <person name="Kalhor M.S."/>
            <person name="Jansen J."/>
            <person name="Van den Hoogen J."/>
            <person name="Gungor B."/>
            <person name="Hartog M."/>
            <person name="Hontelez J."/>
            <person name="Verver J."/>
            <person name="Yang W.-C."/>
            <person name="Schijlen E."/>
            <person name="Repin R."/>
            <person name="Schilthuizen M."/>
            <person name="Schranz E."/>
            <person name="Heidstra R."/>
            <person name="Miyata K."/>
            <person name="Fedorova E."/>
            <person name="Kohlen W."/>
            <person name="Bisseling T."/>
            <person name="Smit S."/>
            <person name="Geurts R."/>
        </authorList>
    </citation>
    <scope>NUCLEOTIDE SEQUENCE [LARGE SCALE GENOMIC DNA]</scope>
    <source>
        <strain evidence="3">cv. WU1-14</strain>
    </source>
</reference>
<dbReference type="InterPro" id="IPR025836">
    <property type="entry name" value="Zn_knuckle_CX2CX4HX4C"/>
</dbReference>
<feature type="domain" description="Zinc knuckle CX2CX4HX4C" evidence="1">
    <location>
        <begin position="40"/>
        <end position="88"/>
    </location>
</feature>
<dbReference type="Pfam" id="PF14392">
    <property type="entry name" value="zf-CCHC_4"/>
    <property type="match status" value="1"/>
</dbReference>
<dbReference type="Proteomes" id="UP000237105">
    <property type="component" value="Unassembled WGS sequence"/>
</dbReference>
<evidence type="ECO:0000313" key="2">
    <source>
        <dbReference type="EMBL" id="PON40821.1"/>
    </source>
</evidence>
<dbReference type="EMBL" id="JXTB01000431">
    <property type="protein sequence ID" value="PON40821.1"/>
    <property type="molecule type" value="Genomic_DNA"/>
</dbReference>
<comment type="caution">
    <text evidence="2">The sequence shown here is derived from an EMBL/GenBank/DDBJ whole genome shotgun (WGS) entry which is preliminary data.</text>
</comment>
<dbReference type="AlphaFoldDB" id="A0A2P5AWE3"/>